<dbReference type="AlphaFoldDB" id="A0A836C247"/>
<feature type="region of interest" description="Disordered" evidence="1">
    <location>
        <begin position="732"/>
        <end position="762"/>
    </location>
</feature>
<dbReference type="Gene3D" id="3.30.710.10">
    <property type="entry name" value="Potassium Channel Kv1.1, Chain A"/>
    <property type="match status" value="1"/>
</dbReference>
<evidence type="ECO:0000256" key="1">
    <source>
        <dbReference type="SAM" id="MobiDB-lite"/>
    </source>
</evidence>
<evidence type="ECO:0000259" key="2">
    <source>
        <dbReference type="Pfam" id="PF07707"/>
    </source>
</evidence>
<feature type="compositionally biased region" description="Low complexity" evidence="1">
    <location>
        <begin position="744"/>
        <end position="762"/>
    </location>
</feature>
<dbReference type="Proteomes" id="UP000612055">
    <property type="component" value="Unassembled WGS sequence"/>
</dbReference>
<dbReference type="InterPro" id="IPR011333">
    <property type="entry name" value="SKP1/BTB/POZ_sf"/>
</dbReference>
<feature type="compositionally biased region" description="Basic and acidic residues" evidence="1">
    <location>
        <begin position="951"/>
        <end position="966"/>
    </location>
</feature>
<dbReference type="PANTHER" id="PTHR24410:SF23">
    <property type="entry name" value="BTB DOMAIN-CONTAINING PROTEIN-RELATED"/>
    <property type="match status" value="1"/>
</dbReference>
<accession>A0A836C247</accession>
<keyword evidence="4" id="KW-1185">Reference proteome</keyword>
<gene>
    <name evidence="3" type="ORF">HYH03_005794</name>
</gene>
<reference evidence="3" key="1">
    <citation type="journal article" date="2020" name="bioRxiv">
        <title>Comparative genomics of Chlamydomonas.</title>
        <authorList>
            <person name="Craig R.J."/>
            <person name="Hasan A.R."/>
            <person name="Ness R.W."/>
            <person name="Keightley P.D."/>
        </authorList>
    </citation>
    <scope>NUCLEOTIDE SEQUENCE</scope>
    <source>
        <strain evidence="3">CCAP 11/70</strain>
    </source>
</reference>
<sequence length="975" mass="103227">MAPPAVNPWVAEALSRLFGSEEGADCDIQLCLEGSEETGRGAALGPLLPAHSFVLRPACERFRAQIDRWQHPEREPDLGQEAARGEGACLLLPVTSLFLRLRLACKRFHAQLVRCKGFPPAKTKAKEGGKQASGRRPLLRVLLGSEAELPAARLAIRFGYTGQVHASSVREALEVLPAGDYLAIEGCAAACSQWLADRLAATGAAEAGSSAEPAEPAFLQLYACEDLWPSDDLSFAAVLSAAKPQLVRHFSFTLAALNTPSLRQQLEALGPQGLEALLESDDLGTDSEDSVLTLLATWMRANWARTDAATRKRLCGLVRLTQLSLEFTNCLLLPLAADYETKGPEHQAGWFPISSAEAAFVSAYHSAPEPWRKRTREAQAAAGTPGWHSAGPRKQCVPEQGLPFLWSISKEELRAKLEGLQPGQSATVFAAFSNGAAFVLSRGFAWDVYAPYEHGKTAARLYMYSSIPAVYKVPGSRMAGPVPKFPVYIDASLSADRRRQGGEVSAVSTQTFSKADSMCVDWGWGLPAALPLLLPQPAVGAAAAAGGALAGWAEYEHEGSAVTSTLTLLPPKLVPEALERGSRHCSESSVLLLLARWVSERHALRLPPLPGDPSLERLCRLVRLGQLGPAYLTFVLPYIPWFPMSKPEMAFLLRYAAASDVPQGAPPGASQAPTATQLPYNTARKALAAAVALPAGGLTLSWTVSREDLVQGIKSNTARHFYLHAMLEHPRIPRHTHAPPPGSAPGAAGDPSPSGAAAAEGPDSKALALVGSEGAAGGSGSLGGSAPAAPPRAKMVTWRGLEWGPFARGGVAAGLAVPGAKLVVYRWRKGVREMGFSLDCSTEWESCSFNRCYGNSEALCLSQATQSQAEESTQGGTQAAVGPGALVTTGVVPPKAGAGPGPGRDAELLEGWREYLHEGAVRGCVVLMPAASPSSLSFVTTSLSISSRGSDQLRPDVEAELEDSRRSCSRSPSSL</sequence>
<feature type="domain" description="BACK" evidence="2">
    <location>
        <begin position="257"/>
        <end position="327"/>
    </location>
</feature>
<name>A0A836C247_9CHLO</name>
<dbReference type="OrthoDB" id="546755at2759"/>
<evidence type="ECO:0000313" key="3">
    <source>
        <dbReference type="EMBL" id="KAG2496194.1"/>
    </source>
</evidence>
<evidence type="ECO:0000313" key="4">
    <source>
        <dbReference type="Proteomes" id="UP000612055"/>
    </source>
</evidence>
<feature type="region of interest" description="Disordered" evidence="1">
    <location>
        <begin position="947"/>
        <end position="975"/>
    </location>
</feature>
<dbReference type="Pfam" id="PF07707">
    <property type="entry name" value="BACK"/>
    <property type="match status" value="1"/>
</dbReference>
<dbReference type="EMBL" id="JAEHOE010000020">
    <property type="protein sequence ID" value="KAG2496194.1"/>
    <property type="molecule type" value="Genomic_DNA"/>
</dbReference>
<dbReference type="InterPro" id="IPR011705">
    <property type="entry name" value="BACK"/>
</dbReference>
<organism evidence="3 4">
    <name type="scientific">Edaphochlamys debaryana</name>
    <dbReference type="NCBI Taxonomy" id="47281"/>
    <lineage>
        <taxon>Eukaryota</taxon>
        <taxon>Viridiplantae</taxon>
        <taxon>Chlorophyta</taxon>
        <taxon>core chlorophytes</taxon>
        <taxon>Chlorophyceae</taxon>
        <taxon>CS clade</taxon>
        <taxon>Chlamydomonadales</taxon>
        <taxon>Chlamydomonadales incertae sedis</taxon>
        <taxon>Edaphochlamys</taxon>
    </lineage>
</organism>
<dbReference type="PANTHER" id="PTHR24410">
    <property type="entry name" value="HL07962P-RELATED"/>
    <property type="match status" value="1"/>
</dbReference>
<dbReference type="InterPro" id="IPR051481">
    <property type="entry name" value="BTB-POZ/Galectin-3-binding"/>
</dbReference>
<proteinExistence type="predicted"/>
<feature type="region of interest" description="Disordered" evidence="1">
    <location>
        <begin position="374"/>
        <end position="393"/>
    </location>
</feature>
<protein>
    <recommendedName>
        <fullName evidence="2">BACK domain-containing protein</fullName>
    </recommendedName>
</protein>
<comment type="caution">
    <text evidence="3">The sequence shown here is derived from an EMBL/GenBank/DDBJ whole genome shotgun (WGS) entry which is preliminary data.</text>
</comment>